<dbReference type="PANTHER" id="PTHR37304">
    <property type="entry name" value="MEMBRANE PROTEIN-RELATED"/>
    <property type="match status" value="1"/>
</dbReference>
<dbReference type="RefSeq" id="WP_381536233.1">
    <property type="nucleotide sequence ID" value="NZ_JBHUGI010000010.1"/>
</dbReference>
<dbReference type="PANTHER" id="PTHR37304:SF1">
    <property type="entry name" value="MEMBRANE PROTEIN"/>
    <property type="match status" value="1"/>
</dbReference>
<keyword evidence="1" id="KW-1133">Transmembrane helix</keyword>
<feature type="transmembrane region" description="Helical" evidence="1">
    <location>
        <begin position="7"/>
        <end position="29"/>
    </location>
</feature>
<dbReference type="InterPro" id="IPR007211">
    <property type="entry name" value="DUF378"/>
</dbReference>
<sequence>MGTIHKIALALTIIGALNWGLVGVFRFDVVAELAGGYREPFARLVYILIGVSGLLNLGLLFDDFRNREAIEIQTPKEV</sequence>
<dbReference type="Proteomes" id="UP001597218">
    <property type="component" value="Unassembled WGS sequence"/>
</dbReference>
<keyword evidence="3" id="KW-1185">Reference proteome</keyword>
<accession>A0ABW4SDK8</accession>
<organism evidence="2 3">
    <name type="scientific">Sporosarcina siberiensis</name>
    <dbReference type="NCBI Taxonomy" id="1365606"/>
    <lineage>
        <taxon>Bacteria</taxon>
        <taxon>Bacillati</taxon>
        <taxon>Bacillota</taxon>
        <taxon>Bacilli</taxon>
        <taxon>Bacillales</taxon>
        <taxon>Caryophanaceae</taxon>
        <taxon>Sporosarcina</taxon>
    </lineage>
</organism>
<gene>
    <name evidence="2" type="ORF">ACFSFY_05795</name>
</gene>
<evidence type="ECO:0000256" key="1">
    <source>
        <dbReference type="SAM" id="Phobius"/>
    </source>
</evidence>
<proteinExistence type="predicted"/>
<feature type="transmembrane region" description="Helical" evidence="1">
    <location>
        <begin position="41"/>
        <end position="61"/>
    </location>
</feature>
<keyword evidence="1" id="KW-0472">Membrane</keyword>
<dbReference type="EMBL" id="JBHUGI010000010">
    <property type="protein sequence ID" value="MFD1927578.1"/>
    <property type="molecule type" value="Genomic_DNA"/>
</dbReference>
<protein>
    <submittedName>
        <fullName evidence="2">DUF378 domain-containing protein</fullName>
    </submittedName>
</protein>
<dbReference type="Pfam" id="PF04070">
    <property type="entry name" value="DUF378"/>
    <property type="match status" value="1"/>
</dbReference>
<comment type="caution">
    <text evidence="2">The sequence shown here is derived from an EMBL/GenBank/DDBJ whole genome shotgun (WGS) entry which is preliminary data.</text>
</comment>
<name>A0ABW4SDK8_9BACL</name>
<evidence type="ECO:0000313" key="2">
    <source>
        <dbReference type="EMBL" id="MFD1927578.1"/>
    </source>
</evidence>
<evidence type="ECO:0000313" key="3">
    <source>
        <dbReference type="Proteomes" id="UP001597218"/>
    </source>
</evidence>
<reference evidence="3" key="1">
    <citation type="journal article" date="2019" name="Int. J. Syst. Evol. Microbiol.">
        <title>The Global Catalogue of Microorganisms (GCM) 10K type strain sequencing project: providing services to taxonomists for standard genome sequencing and annotation.</title>
        <authorList>
            <consortium name="The Broad Institute Genomics Platform"/>
            <consortium name="The Broad Institute Genome Sequencing Center for Infectious Disease"/>
            <person name="Wu L."/>
            <person name="Ma J."/>
        </authorList>
    </citation>
    <scope>NUCLEOTIDE SEQUENCE [LARGE SCALE GENOMIC DNA]</scope>
    <source>
        <strain evidence="3">CGMCC 4.7177</strain>
    </source>
</reference>
<keyword evidence="1" id="KW-0812">Transmembrane</keyword>